<reference evidence="3 4" key="1">
    <citation type="journal article" date="2016" name="Nat. Commun.">
        <title>Thousands of microbial genomes shed light on interconnected biogeochemical processes in an aquifer system.</title>
        <authorList>
            <person name="Anantharaman K."/>
            <person name="Brown C.T."/>
            <person name="Hug L.A."/>
            <person name="Sharon I."/>
            <person name="Castelle C.J."/>
            <person name="Probst A.J."/>
            <person name="Thomas B.C."/>
            <person name="Singh A."/>
            <person name="Wilkins M.J."/>
            <person name="Karaoz U."/>
            <person name="Brodie E.L."/>
            <person name="Williams K.H."/>
            <person name="Hubbard S.S."/>
            <person name="Banfield J.F."/>
        </authorList>
    </citation>
    <scope>NUCLEOTIDE SEQUENCE [LARGE SCALE GENOMIC DNA]</scope>
</reference>
<keyword evidence="2" id="KW-0812">Transmembrane</keyword>
<feature type="region of interest" description="Disordered" evidence="1">
    <location>
        <begin position="1"/>
        <end position="20"/>
    </location>
</feature>
<name>A0A1G1XKX6_9BACT</name>
<keyword evidence="2" id="KW-1133">Transmembrane helix</keyword>
<proteinExistence type="predicted"/>
<evidence type="ECO:0000256" key="1">
    <source>
        <dbReference type="SAM" id="MobiDB-lite"/>
    </source>
</evidence>
<evidence type="ECO:0000313" key="4">
    <source>
        <dbReference type="Proteomes" id="UP000178570"/>
    </source>
</evidence>
<keyword evidence="2" id="KW-0472">Membrane</keyword>
<feature type="compositionally biased region" description="Basic and acidic residues" evidence="1">
    <location>
        <begin position="10"/>
        <end position="20"/>
    </location>
</feature>
<dbReference type="AlphaFoldDB" id="A0A1G1XKX6"/>
<organism evidence="3 4">
    <name type="scientific">Candidatus Brennerbacteria bacterium RIFOXYD1_FULL_41_16</name>
    <dbReference type="NCBI Taxonomy" id="1797529"/>
    <lineage>
        <taxon>Bacteria</taxon>
        <taxon>Candidatus Brenneribacteriota</taxon>
    </lineage>
</organism>
<feature type="transmembrane region" description="Helical" evidence="2">
    <location>
        <begin position="90"/>
        <end position="110"/>
    </location>
</feature>
<evidence type="ECO:0000313" key="3">
    <source>
        <dbReference type="EMBL" id="OGY40554.1"/>
    </source>
</evidence>
<accession>A0A1G1XKX6</accession>
<protein>
    <submittedName>
        <fullName evidence="3">Uncharacterized protein</fullName>
    </submittedName>
</protein>
<sequence length="111" mass="12400">MAREAAPLKTAKEPGEKHRLEPYFNFGGRKNLKHMEQKKNWPKDYNDEEIRDGIEIGALKESGFSGAKEAGLAELLIRNKKSAEKSDEKIFKLSTAILVVSILGLVASIIF</sequence>
<dbReference type="STRING" id="1797529.A2570_02350"/>
<comment type="caution">
    <text evidence="3">The sequence shown here is derived from an EMBL/GenBank/DDBJ whole genome shotgun (WGS) entry which is preliminary data.</text>
</comment>
<gene>
    <name evidence="3" type="ORF">A2570_02350</name>
</gene>
<dbReference type="EMBL" id="MHHY01000007">
    <property type="protein sequence ID" value="OGY40554.1"/>
    <property type="molecule type" value="Genomic_DNA"/>
</dbReference>
<dbReference type="Proteomes" id="UP000178570">
    <property type="component" value="Unassembled WGS sequence"/>
</dbReference>
<evidence type="ECO:0000256" key="2">
    <source>
        <dbReference type="SAM" id="Phobius"/>
    </source>
</evidence>